<keyword evidence="3" id="KW-0804">Transcription</keyword>
<evidence type="ECO:0000256" key="4">
    <source>
        <dbReference type="ARBA" id="ARBA00023242"/>
    </source>
</evidence>
<feature type="domain" description="RPAP1 N-terminal" evidence="7">
    <location>
        <begin position="139"/>
        <end position="182"/>
    </location>
</feature>
<feature type="compositionally biased region" description="Basic and acidic residues" evidence="5">
    <location>
        <begin position="315"/>
        <end position="330"/>
    </location>
</feature>
<dbReference type="InterPro" id="IPR013929">
    <property type="entry name" value="RPAP1_C"/>
</dbReference>
<comment type="similarity">
    <text evidence="2">Belongs to the RPAP1 family.</text>
</comment>
<dbReference type="Pfam" id="PF08621">
    <property type="entry name" value="RPAP1_N"/>
    <property type="match status" value="2"/>
</dbReference>
<feature type="domain" description="RPAP1 N-terminal" evidence="7">
    <location>
        <begin position="226"/>
        <end position="269"/>
    </location>
</feature>
<evidence type="ECO:0000313" key="10">
    <source>
        <dbReference type="Proteomes" id="UP000827549"/>
    </source>
</evidence>
<feature type="region of interest" description="Disordered" evidence="5">
    <location>
        <begin position="42"/>
        <end position="98"/>
    </location>
</feature>
<dbReference type="PANTHER" id="PTHR21483:SF18">
    <property type="entry name" value="RNA POLYMERASE II-ASSOCIATED PROTEIN 1"/>
    <property type="match status" value="1"/>
</dbReference>
<evidence type="ECO:0000256" key="5">
    <source>
        <dbReference type="SAM" id="MobiDB-lite"/>
    </source>
</evidence>
<dbReference type="InterPro" id="IPR057989">
    <property type="entry name" value="TPR_RPAP1/MINIYO-like"/>
</dbReference>
<reference evidence="9" key="1">
    <citation type="submission" date="2023-10" db="EMBL/GenBank/DDBJ databases">
        <authorList>
            <person name="Noh H."/>
        </authorList>
    </citation>
    <scope>NUCLEOTIDE SEQUENCE</scope>
    <source>
        <strain evidence="9">DUCC4014</strain>
    </source>
</reference>
<gene>
    <name evidence="9" type="primary">Rpap1</name>
    <name evidence="9" type="ORF">LOC62_06G008391</name>
</gene>
<organism evidence="9 10">
    <name type="scientific">Vanrija pseudolonga</name>
    <dbReference type="NCBI Taxonomy" id="143232"/>
    <lineage>
        <taxon>Eukaryota</taxon>
        <taxon>Fungi</taxon>
        <taxon>Dikarya</taxon>
        <taxon>Basidiomycota</taxon>
        <taxon>Agaricomycotina</taxon>
        <taxon>Tremellomycetes</taxon>
        <taxon>Trichosporonales</taxon>
        <taxon>Trichosporonaceae</taxon>
        <taxon>Vanrija</taxon>
    </lineage>
</organism>
<evidence type="ECO:0000256" key="3">
    <source>
        <dbReference type="ARBA" id="ARBA00023163"/>
    </source>
</evidence>
<dbReference type="InterPro" id="IPR039913">
    <property type="entry name" value="RPAP1/Rba50"/>
</dbReference>
<evidence type="ECO:0000256" key="2">
    <source>
        <dbReference type="ARBA" id="ARBA00009953"/>
    </source>
</evidence>
<dbReference type="Pfam" id="PF08620">
    <property type="entry name" value="RPAP1_C"/>
    <property type="match status" value="1"/>
</dbReference>
<dbReference type="GO" id="GO:0006366">
    <property type="term" value="P:transcription by RNA polymerase II"/>
    <property type="evidence" value="ECO:0007669"/>
    <property type="project" value="InterPro"/>
</dbReference>
<evidence type="ECO:0000259" key="8">
    <source>
        <dbReference type="Pfam" id="PF25766"/>
    </source>
</evidence>
<feature type="domain" description="RPAP1/MINIYO-like TPR repeats" evidence="8">
    <location>
        <begin position="1103"/>
        <end position="1213"/>
    </location>
</feature>
<dbReference type="GeneID" id="87811557"/>
<sequence length="1291" mass="140124">MTKQACYIVNHHHHFTQKLSSKHDWTDVTSRAMFVRDIVERPTAKPTEPSAAPQPPRPPVAGQSKHGFPLAPHRSARAAGGGSAFSRARKDDSVRRGGGLVAGEGRVVENVPIVQAAQTAPVPPAHDDTLSEAEQVQRSVDVENRQRVAAMSDAEREQEAGEIKERFGADVVELMHKRRAVREAKAATSAAAGQPPAEAPPSEFPGKVFGPSLDAPQPDAARIRAEVDSENRQKVEAMSPSQRSEEVQDLEERFGADLLAKLRARAQKRAAKSTDTPATEPESKPTPIEVDPPAAATEEPQPSSSRRRPSVRFADTARVKMYDDKNDTPDVLRQVYFPNENPNEPKLEWTKDAEPRSEPSDTPRFDLSGAPLSAEAAAALPTHLGLHHHGDAPDLAGYTISEITHLCYSTVASQRITMMGVLGKIITRYRQAIADGVDEKWVKACTEGDVVSKGTNVAVGVLSSHTRSIGILVAAVDLLFVALNGPSWSWLDAGAATVPFHPEPTQEGEPTGVAAVPFDEISARLVEILSIDAGGLPDATFTQLVLVLRRAALAAPDGAEAVTPIVPALVKAHVLRAPWPTDPARPPSLQALRLLREATVSSRVCAETLVGENVYAPLLKFLSAPQALVDSVSQGIAVEVLRTYYALGRYGLAASTATSARDIWVPLGQWVAQQTAAATVDSGTAAIVSAYFDLLRIWIICAIDPHRTTPEHDLTWSQVTALRWVEELLAGTRTALTDPVRWSQLATTLDALASYVEGVTINGVRGGEDEKREVLTALREMDLVGHLPQGINVVPRDLAERQQFNTALTGVYRLHNTLRDSANPDTALLESPEKERLLWWFVATTQTSKSDAYLRHALLETARRETGLLDVKLWATSAFDTVLSYEPGDEPLALSLVDDILRTDWSTSKSGDAFVKTIGHKDGLQILRPLLHHVILPDLENILGPTRPSHLYLKATGTLRPPAHAGDDHRGPGLPLPPDWVYAPLDELLASGSSSAFALAPSDWDANEVQLTRATLALARLRAAASPSENRSLTILNVMKVFMLEHGQQDAPNQVADVFRDTAVADSLKAILDAVSVPSHLAPAPGAAPLEGAALRFLGEGVPFFQFYTDLLALFESVSFGDNLFARTLLPPLAMTYPVDYRRLFWAEQPDSLRSIRVLDNEAPLEASVASVYFTPLETERDVLHGYARALSTSVGEQRSPFLFHVAVHHLAGLFWKGTEEARESTRVQLLVVILSSAQDALLRRVVEHDLDNPTSVEPAPEAEVHARVQTAARLTGPRGAQRLRACGYQV</sequence>
<evidence type="ECO:0000259" key="7">
    <source>
        <dbReference type="Pfam" id="PF08621"/>
    </source>
</evidence>
<name>A0AAF0YJS3_9TREE</name>
<evidence type="ECO:0000313" key="9">
    <source>
        <dbReference type="EMBL" id="WOO84878.1"/>
    </source>
</evidence>
<dbReference type="EMBL" id="CP086719">
    <property type="protein sequence ID" value="WOO84878.1"/>
    <property type="molecule type" value="Genomic_DNA"/>
</dbReference>
<dbReference type="InterPro" id="IPR013930">
    <property type="entry name" value="RPAP1_N"/>
</dbReference>
<dbReference type="PANTHER" id="PTHR21483">
    <property type="entry name" value="RNA POLYMERASE II-ASSOCIATED PROTEIN 1"/>
    <property type="match status" value="1"/>
</dbReference>
<protein>
    <submittedName>
        <fullName evidence="9">RNA polymerase II-associated protein 1</fullName>
    </submittedName>
</protein>
<dbReference type="Pfam" id="PF25766">
    <property type="entry name" value="TPR_RPAP1"/>
    <property type="match status" value="1"/>
</dbReference>
<feature type="domain" description="RPAP1 C-terminal" evidence="6">
    <location>
        <begin position="364"/>
        <end position="429"/>
    </location>
</feature>
<feature type="compositionally biased region" description="Basic and acidic residues" evidence="5">
    <location>
        <begin position="221"/>
        <end position="235"/>
    </location>
</feature>
<evidence type="ECO:0000259" key="6">
    <source>
        <dbReference type="Pfam" id="PF08620"/>
    </source>
</evidence>
<feature type="compositionally biased region" description="Low complexity" evidence="5">
    <location>
        <begin position="186"/>
        <end position="196"/>
    </location>
</feature>
<feature type="compositionally biased region" description="Basic and acidic residues" evidence="5">
    <location>
        <begin position="343"/>
        <end position="364"/>
    </location>
</feature>
<keyword evidence="10" id="KW-1185">Reference proteome</keyword>
<proteinExistence type="inferred from homology"/>
<dbReference type="Proteomes" id="UP000827549">
    <property type="component" value="Chromosome 6"/>
</dbReference>
<dbReference type="RefSeq" id="XP_062630904.1">
    <property type="nucleotide sequence ID" value="XM_062774920.1"/>
</dbReference>
<comment type="subcellular location">
    <subcellularLocation>
        <location evidence="1">Nucleus</location>
    </subcellularLocation>
</comment>
<feature type="region of interest" description="Disordered" evidence="5">
    <location>
        <begin position="264"/>
        <end position="368"/>
    </location>
</feature>
<evidence type="ECO:0000256" key="1">
    <source>
        <dbReference type="ARBA" id="ARBA00004123"/>
    </source>
</evidence>
<feature type="region of interest" description="Disordered" evidence="5">
    <location>
        <begin position="185"/>
        <end position="250"/>
    </location>
</feature>
<accession>A0AAF0YJS3</accession>
<keyword evidence="4" id="KW-0539">Nucleus</keyword>